<evidence type="ECO:0000313" key="2">
    <source>
        <dbReference type="Proteomes" id="UP000536720"/>
    </source>
</evidence>
<protein>
    <submittedName>
        <fullName evidence="1">Fructose-bisphosphate aldolase</fullName>
    </submittedName>
</protein>
<reference evidence="1 2" key="1">
    <citation type="journal article" date="2020" name="Front. Plant Sci.">
        <title>Isolation of Rhizosphere Bacteria That Improve Quality and Water Stress Tolerance in Greenhouse Ornamentals.</title>
        <authorList>
            <person name="Nordstedt N.P."/>
            <person name="Jones M.L."/>
        </authorList>
    </citation>
    <scope>NUCLEOTIDE SEQUENCE [LARGE SCALE GENOMIC DNA]</scope>
    <source>
        <strain evidence="1 2">C7D2</strain>
    </source>
</reference>
<evidence type="ECO:0000313" key="1">
    <source>
        <dbReference type="EMBL" id="NUT87628.1"/>
    </source>
</evidence>
<comment type="caution">
    <text evidence="1">The sequence shown here is derived from an EMBL/GenBank/DDBJ whole genome shotgun (WGS) entry which is preliminary data.</text>
</comment>
<dbReference type="Proteomes" id="UP000536720">
    <property type="component" value="Unassembled WGS sequence"/>
</dbReference>
<dbReference type="EMBL" id="JABFMR010000011">
    <property type="protein sequence ID" value="NUT87628.1"/>
    <property type="molecule type" value="Genomic_DNA"/>
</dbReference>
<dbReference type="AlphaFoldDB" id="A0A7Y6DHV7"/>
<dbReference type="RefSeq" id="WP_175362840.1">
    <property type="nucleotide sequence ID" value="NZ_JABFMR010000011.1"/>
</dbReference>
<proteinExistence type="predicted"/>
<name>A0A7Y6DHV7_9PSED</name>
<gene>
    <name evidence="1" type="ORF">HNO91_14430</name>
</gene>
<accession>A0A7Y6DHV7</accession>
<organism evidence="1 2">
    <name type="scientific">Pseudomonas corrugata</name>
    <dbReference type="NCBI Taxonomy" id="47879"/>
    <lineage>
        <taxon>Bacteria</taxon>
        <taxon>Pseudomonadati</taxon>
        <taxon>Pseudomonadota</taxon>
        <taxon>Gammaproteobacteria</taxon>
        <taxon>Pseudomonadales</taxon>
        <taxon>Pseudomonadaceae</taxon>
        <taxon>Pseudomonas</taxon>
    </lineage>
</organism>
<sequence>MTTNQPSNRFTPFTQIATTHPVLLIDTHAPLPELYACVSERLHATLDYLSLMACASLRDSATNDVNTVTNVARILVQDVADVFGVIERRGLES</sequence>